<dbReference type="Pfam" id="PF10604">
    <property type="entry name" value="Polyketide_cyc2"/>
    <property type="match status" value="1"/>
</dbReference>
<dbReference type="SUPFAM" id="SSF55961">
    <property type="entry name" value="Bet v1-like"/>
    <property type="match status" value="1"/>
</dbReference>
<dbReference type="Gene3D" id="3.30.530.20">
    <property type="match status" value="1"/>
</dbReference>
<reference evidence="1 2" key="1">
    <citation type="submission" date="2020-07" db="EMBL/GenBank/DDBJ databases">
        <authorList>
            <person name="Zhuang K."/>
            <person name="Ran Y."/>
        </authorList>
    </citation>
    <scope>NUCLEOTIDE SEQUENCE [LARGE SCALE GENOMIC DNA]</scope>
    <source>
        <strain evidence="1 2">WCH-YHL-001</strain>
    </source>
</reference>
<organism evidence="1 2">
    <name type="scientific">Nocardia huaxiensis</name>
    <dbReference type="NCBI Taxonomy" id="2755382"/>
    <lineage>
        <taxon>Bacteria</taxon>
        <taxon>Bacillati</taxon>
        <taxon>Actinomycetota</taxon>
        <taxon>Actinomycetes</taxon>
        <taxon>Mycobacteriales</taxon>
        <taxon>Nocardiaceae</taxon>
        <taxon>Nocardia</taxon>
    </lineage>
</organism>
<evidence type="ECO:0000313" key="1">
    <source>
        <dbReference type="EMBL" id="QLY28116.1"/>
    </source>
</evidence>
<dbReference type="Proteomes" id="UP000515512">
    <property type="component" value="Chromosome"/>
</dbReference>
<dbReference type="AlphaFoldDB" id="A0A7D6VE81"/>
<gene>
    <name evidence="1" type="ORF">H0264_22270</name>
</gene>
<proteinExistence type="predicted"/>
<accession>A0A7D6VE81</accession>
<dbReference type="KEGG" id="nhu:H0264_22270"/>
<dbReference type="InterPro" id="IPR019587">
    <property type="entry name" value="Polyketide_cyclase/dehydratase"/>
</dbReference>
<dbReference type="InterPro" id="IPR023393">
    <property type="entry name" value="START-like_dom_sf"/>
</dbReference>
<evidence type="ECO:0000313" key="2">
    <source>
        <dbReference type="Proteomes" id="UP000515512"/>
    </source>
</evidence>
<dbReference type="EMBL" id="CP059399">
    <property type="protein sequence ID" value="QLY28116.1"/>
    <property type="molecule type" value="Genomic_DNA"/>
</dbReference>
<keyword evidence="2" id="KW-1185">Reference proteome</keyword>
<dbReference type="CDD" id="cd07812">
    <property type="entry name" value="SRPBCC"/>
    <property type="match status" value="1"/>
</dbReference>
<sequence length="143" mass="15249">MRTVETSATLHAQPDEIWKVIGNPLRWGEWLVIHKSWKTDVPEALETGVTATAAATVMNMPITIDWTFDEVDRFRSIALSGTTRAAVTLALDIRLRAQGATTGVDVVARINGGMIDGPMGGVFAKSIVGALDKSLAKMGALSA</sequence>
<protein>
    <submittedName>
        <fullName evidence="1">SRPBCC family protein</fullName>
    </submittedName>
</protein>
<dbReference type="RefSeq" id="WP_181579324.1">
    <property type="nucleotide sequence ID" value="NZ_CP059399.1"/>
</dbReference>
<name>A0A7D6VE81_9NOCA</name>